<evidence type="ECO:0000259" key="3">
    <source>
        <dbReference type="Pfam" id="PF02678"/>
    </source>
</evidence>
<dbReference type="EMBL" id="JACOFT010000001">
    <property type="protein sequence ID" value="MBC3810624.1"/>
    <property type="molecule type" value="Genomic_DNA"/>
</dbReference>
<organism evidence="5 6">
    <name type="scientific">Undibacterium aquatile</name>
    <dbReference type="NCBI Taxonomy" id="1537398"/>
    <lineage>
        <taxon>Bacteria</taxon>
        <taxon>Pseudomonadati</taxon>
        <taxon>Pseudomonadota</taxon>
        <taxon>Betaproteobacteria</taxon>
        <taxon>Burkholderiales</taxon>
        <taxon>Oxalobacteraceae</taxon>
        <taxon>Undibacterium</taxon>
    </lineage>
</organism>
<evidence type="ECO:0000259" key="4">
    <source>
        <dbReference type="Pfam" id="PF05726"/>
    </source>
</evidence>
<comment type="caution">
    <text evidence="5">The sequence shown here is derived from an EMBL/GenBank/DDBJ whole genome shotgun (WGS) entry which is preliminary data.</text>
</comment>
<sequence>MNNLLRIPGRVTHLVDEFPVRRLLPAAARRSIGPFIFFDHFGPTTLAAESNSDLGVHPHIGIATVTYLFEGSLLHRDSLGTVQTITPGAINWMTAGRGIVHSERTVDTERGKVRRQHGLQLWVALPPDQETVAPSFQHVAAADLPLIEMEGGVQIRVLAGSAFDRTSPVKTLSATLYLDVFLPPGHEFTLPVLASEMALYSPEHALVIDGQEVAEQQLVVLQQAPVRLCAGSSGARLVVIGGAPLEKPVRMWWNFVSTDRGRIAAAAQRWDKGLFEQISDDQDLITAPPWKE</sequence>
<accession>A0ABR6XCI7</accession>
<dbReference type="InterPro" id="IPR012093">
    <property type="entry name" value="Pirin"/>
</dbReference>
<gene>
    <name evidence="5" type="ORF">H8K26_04155</name>
</gene>
<dbReference type="SUPFAM" id="SSF51182">
    <property type="entry name" value="RmlC-like cupins"/>
    <property type="match status" value="1"/>
</dbReference>
<dbReference type="Gene3D" id="2.60.120.10">
    <property type="entry name" value="Jelly Rolls"/>
    <property type="match status" value="2"/>
</dbReference>
<dbReference type="PIRSF" id="PIRSF006232">
    <property type="entry name" value="Pirin"/>
    <property type="match status" value="1"/>
</dbReference>
<feature type="domain" description="Pirin N-terminal" evidence="3">
    <location>
        <begin position="19"/>
        <end position="123"/>
    </location>
</feature>
<evidence type="ECO:0000313" key="6">
    <source>
        <dbReference type="Proteomes" id="UP000637632"/>
    </source>
</evidence>
<dbReference type="InterPro" id="IPR011051">
    <property type="entry name" value="RmlC_Cupin_sf"/>
</dbReference>
<keyword evidence="6" id="KW-1185">Reference proteome</keyword>
<evidence type="ECO:0000256" key="1">
    <source>
        <dbReference type="ARBA" id="ARBA00008416"/>
    </source>
</evidence>
<dbReference type="InterPro" id="IPR014710">
    <property type="entry name" value="RmlC-like_jellyroll"/>
</dbReference>
<reference evidence="5 6" key="1">
    <citation type="submission" date="2020-08" db="EMBL/GenBank/DDBJ databases">
        <title>Novel species isolated from subtropical streams in China.</title>
        <authorList>
            <person name="Lu H."/>
        </authorList>
    </citation>
    <scope>NUCLEOTIDE SEQUENCE [LARGE SCALE GENOMIC DNA]</scope>
    <source>
        <strain evidence="5 6">CCTCC AB 2015119</strain>
    </source>
</reference>
<dbReference type="InterPro" id="IPR003829">
    <property type="entry name" value="Pirin_N_dom"/>
</dbReference>
<dbReference type="Pfam" id="PF05726">
    <property type="entry name" value="Pirin_C"/>
    <property type="match status" value="1"/>
</dbReference>
<name>A0ABR6XCI7_9BURK</name>
<feature type="domain" description="Pirin C-terminal" evidence="4">
    <location>
        <begin position="177"/>
        <end position="275"/>
    </location>
</feature>
<dbReference type="PANTHER" id="PTHR13903">
    <property type="entry name" value="PIRIN-RELATED"/>
    <property type="match status" value="1"/>
</dbReference>
<dbReference type="PANTHER" id="PTHR13903:SF8">
    <property type="entry name" value="PIRIN"/>
    <property type="match status" value="1"/>
</dbReference>
<dbReference type="RefSeq" id="WP_190477498.1">
    <property type="nucleotide sequence ID" value="NZ_JACOFT010000001.1"/>
</dbReference>
<proteinExistence type="inferred from homology"/>
<comment type="similarity">
    <text evidence="1 2">Belongs to the pirin family.</text>
</comment>
<dbReference type="CDD" id="cd02909">
    <property type="entry name" value="cupin_pirin_N"/>
    <property type="match status" value="1"/>
</dbReference>
<dbReference type="Proteomes" id="UP000637632">
    <property type="component" value="Unassembled WGS sequence"/>
</dbReference>
<evidence type="ECO:0000313" key="5">
    <source>
        <dbReference type="EMBL" id="MBC3810624.1"/>
    </source>
</evidence>
<dbReference type="CDD" id="cd02247">
    <property type="entry name" value="cupin_pirin_C"/>
    <property type="match status" value="1"/>
</dbReference>
<protein>
    <submittedName>
        <fullName evidence="5">Pirin family protein</fullName>
    </submittedName>
</protein>
<dbReference type="InterPro" id="IPR008778">
    <property type="entry name" value="Pirin_C_dom"/>
</dbReference>
<evidence type="ECO:0000256" key="2">
    <source>
        <dbReference type="RuleBase" id="RU003457"/>
    </source>
</evidence>
<dbReference type="Pfam" id="PF02678">
    <property type="entry name" value="Pirin"/>
    <property type="match status" value="1"/>
</dbReference>